<geneLocation type="plasmid" evidence="2 3">
    <name>pSCL4</name>
</geneLocation>
<sequence>MTTVRAVTRREWGPLYSTVRAALAARGVRAIPLTLVAVGLIAVVQIVQVAQGPDGGRGIVQVLGGVRAEDPLWLALARTPLSLFAPAPDLPPWGALLQVLVVFGVAEIVLGWRRTLLIAYVCTLAGTFYARIGIAIGPGGPLGLPASAARVVDTGPSAAVVGLAVCVCVCLRAWLTGALVVVAVIVEAVVLPNLAGREHLVAVLAALAVCAVPALRGRRPRTGPEEDGGNGPPGVRP</sequence>
<protein>
    <submittedName>
        <fullName evidence="2">Putative integral membrane protein</fullName>
    </submittedName>
</protein>
<dbReference type="AlphaFoldDB" id="B5GRJ5"/>
<dbReference type="RefSeq" id="WP_003954414.1">
    <property type="nucleotide sequence ID" value="NZ_CM000914.1"/>
</dbReference>
<evidence type="ECO:0000256" key="1">
    <source>
        <dbReference type="SAM" id="Phobius"/>
    </source>
</evidence>
<evidence type="ECO:0000313" key="3">
    <source>
        <dbReference type="Proteomes" id="UP000002357"/>
    </source>
</evidence>
<proteinExistence type="predicted"/>
<evidence type="ECO:0000313" key="2">
    <source>
        <dbReference type="EMBL" id="EFG04037.2"/>
    </source>
</evidence>
<name>B5GRJ5_STRCL</name>
<accession>B5GRJ5</accession>
<dbReference type="EMBL" id="CM000914">
    <property type="protein sequence ID" value="EFG04037.2"/>
    <property type="molecule type" value="Genomic_DNA"/>
</dbReference>
<keyword evidence="2" id="KW-0614">Plasmid</keyword>
<feature type="transmembrane region" description="Helical" evidence="1">
    <location>
        <begin position="30"/>
        <end position="50"/>
    </location>
</feature>
<dbReference type="GeneID" id="93733684"/>
<keyword evidence="1" id="KW-1133">Transmembrane helix</keyword>
<feature type="transmembrane region" description="Helical" evidence="1">
    <location>
        <begin position="90"/>
        <end position="110"/>
    </location>
</feature>
<dbReference type="eggNOG" id="ENOG50331A3">
    <property type="taxonomic scope" value="Bacteria"/>
</dbReference>
<dbReference type="OrthoDB" id="4311397at2"/>
<feature type="transmembrane region" description="Helical" evidence="1">
    <location>
        <begin position="198"/>
        <end position="215"/>
    </location>
</feature>
<reference evidence="2 3" key="1">
    <citation type="journal article" date="2010" name="Genome Biol. Evol.">
        <title>The sequence of a 1.8-mb bacterial linear plasmid reveals a rich evolutionary reservoir of secondary metabolic pathways.</title>
        <authorList>
            <person name="Medema M.H."/>
            <person name="Trefzer A."/>
            <person name="Kovalchuk A."/>
            <person name="van den Berg M."/>
            <person name="Mueller U."/>
            <person name="Heijne W."/>
            <person name="Wu L."/>
            <person name="Alam M.T."/>
            <person name="Ronning C.M."/>
            <person name="Nierman W.C."/>
            <person name="Bovenberg R.A.L."/>
            <person name="Breitling R."/>
            <person name="Takano E."/>
        </authorList>
    </citation>
    <scope>NUCLEOTIDE SEQUENCE [LARGE SCALE GENOMIC DNA]</scope>
    <source>
        <strain evidence="3">ATCC 27064 / DSM 738 / JCM 4710 / NBRC 13307 / NCIMB 12785 / NRRL 3585 / VKM Ac-602</strain>
        <plasmid evidence="2">pSCL4</plasmid>
    </source>
</reference>
<gene>
    <name evidence="2" type="ORF">SCLAV_p0548</name>
</gene>
<keyword evidence="1" id="KW-0812">Transmembrane</keyword>
<keyword evidence="1" id="KW-0472">Membrane</keyword>
<organism evidence="2 3">
    <name type="scientific">Streptomyces clavuligerus</name>
    <dbReference type="NCBI Taxonomy" id="1901"/>
    <lineage>
        <taxon>Bacteria</taxon>
        <taxon>Bacillati</taxon>
        <taxon>Actinomycetota</taxon>
        <taxon>Actinomycetes</taxon>
        <taxon>Kitasatosporales</taxon>
        <taxon>Streptomycetaceae</taxon>
        <taxon>Streptomyces</taxon>
    </lineage>
</organism>
<keyword evidence="3" id="KW-1185">Reference proteome</keyword>
<feature type="transmembrane region" description="Helical" evidence="1">
    <location>
        <begin position="117"/>
        <end position="137"/>
    </location>
</feature>
<dbReference type="Proteomes" id="UP000002357">
    <property type="component" value="Plasmid pSCL4"/>
</dbReference>
<feature type="transmembrane region" description="Helical" evidence="1">
    <location>
        <begin position="157"/>
        <end position="186"/>
    </location>
</feature>